<proteinExistence type="inferred from homology"/>
<keyword evidence="1" id="KW-0500">Molybdenum</keyword>
<dbReference type="SUPFAM" id="SSF53218">
    <property type="entry name" value="Molybdenum cofactor biosynthesis proteins"/>
    <property type="match status" value="1"/>
</dbReference>
<evidence type="ECO:0000313" key="3">
    <source>
        <dbReference type="Proteomes" id="UP000199603"/>
    </source>
</evidence>
<dbReference type="STRING" id="265719.SAMN04488509_102614"/>
<keyword evidence="1" id="KW-0808">Transferase</keyword>
<comment type="similarity">
    <text evidence="1">Belongs to the MoeA family.</text>
</comment>
<comment type="pathway">
    <text evidence="1">Cofactor biosynthesis; molybdopterin biosynthesis.</text>
</comment>
<dbReference type="RefSeq" id="WP_091240818.1">
    <property type="nucleotide sequence ID" value="NZ_FNAG01000002.1"/>
</dbReference>
<dbReference type="GO" id="GO:0006777">
    <property type="term" value="P:Mo-molybdopterin cofactor biosynthetic process"/>
    <property type="evidence" value="ECO:0007669"/>
    <property type="project" value="UniProtKB-UniRule"/>
</dbReference>
<protein>
    <recommendedName>
        <fullName evidence="1">Molybdopterin molybdenumtransferase</fullName>
        <ecNumber evidence="1">2.10.1.1</ecNumber>
    </recommendedName>
</protein>
<accession>A0A1G6V4I6</accession>
<comment type="cofactor">
    <cofactor evidence="1">
        <name>Mg(2+)</name>
        <dbReference type="ChEBI" id="CHEBI:18420"/>
    </cofactor>
</comment>
<dbReference type="InterPro" id="IPR038987">
    <property type="entry name" value="MoeA-like"/>
</dbReference>
<reference evidence="2 3" key="1">
    <citation type="submission" date="2016-10" db="EMBL/GenBank/DDBJ databases">
        <authorList>
            <person name="de Groot N.N."/>
        </authorList>
    </citation>
    <scope>NUCLEOTIDE SEQUENCE [LARGE SCALE GENOMIC DNA]</scope>
    <source>
        <strain evidence="2 3">DSM 16957</strain>
    </source>
</reference>
<keyword evidence="1" id="KW-0460">Magnesium</keyword>
<keyword evidence="1" id="KW-0479">Metal-binding</keyword>
<comment type="function">
    <text evidence="1">Catalyzes the insertion of molybdate into adenylated molybdopterin with the concomitant release of AMP.</text>
</comment>
<dbReference type="AlphaFoldDB" id="A0A1G6V4I6"/>
<dbReference type="GO" id="GO:0061599">
    <property type="term" value="F:molybdopterin molybdotransferase activity"/>
    <property type="evidence" value="ECO:0007669"/>
    <property type="project" value="UniProtKB-UniRule"/>
</dbReference>
<comment type="catalytic activity">
    <reaction evidence="1">
        <text>adenylyl-molybdopterin + molybdate = Mo-molybdopterin + AMP + H(+)</text>
        <dbReference type="Rhea" id="RHEA:35047"/>
        <dbReference type="ChEBI" id="CHEBI:15378"/>
        <dbReference type="ChEBI" id="CHEBI:36264"/>
        <dbReference type="ChEBI" id="CHEBI:62727"/>
        <dbReference type="ChEBI" id="CHEBI:71302"/>
        <dbReference type="ChEBI" id="CHEBI:456215"/>
    </reaction>
</comment>
<dbReference type="GO" id="GO:0046872">
    <property type="term" value="F:metal ion binding"/>
    <property type="evidence" value="ECO:0007669"/>
    <property type="project" value="UniProtKB-UniRule"/>
</dbReference>
<dbReference type="PANTHER" id="PTHR10192:SF5">
    <property type="entry name" value="GEPHYRIN"/>
    <property type="match status" value="1"/>
</dbReference>
<sequence length="208" mass="22192">MDPLLQALTESVPQPALRTEAVPVPRALGRVYAGMTGQGLRAGDALTPRQIGLLAASGEARVEVYPRPTVAVFSFGDALLQAGEPRAEGRLHDAASPMLQALLAEQRIESLAWPALPQHADRIDAALGDALDSFDLVLLSATEGAAPVLRERLPRLGVPMPAVAGAPRAWRSSRARLLWVDSEPEALLRQFSGWVAPTIAALQYRSQA</sequence>
<dbReference type="GO" id="GO:0005829">
    <property type="term" value="C:cytosol"/>
    <property type="evidence" value="ECO:0007669"/>
    <property type="project" value="TreeGrafter"/>
</dbReference>
<name>A0A1G6V4I6_9GAMM</name>
<gene>
    <name evidence="2" type="ORF">SAMN04488509_102614</name>
</gene>
<keyword evidence="3" id="KW-1185">Reference proteome</keyword>
<dbReference type="EMBL" id="FNAG01000002">
    <property type="protein sequence ID" value="SDD47805.1"/>
    <property type="molecule type" value="Genomic_DNA"/>
</dbReference>
<organism evidence="2 3">
    <name type="scientific">Aquimonas voraii</name>
    <dbReference type="NCBI Taxonomy" id="265719"/>
    <lineage>
        <taxon>Bacteria</taxon>
        <taxon>Pseudomonadati</taxon>
        <taxon>Pseudomonadota</taxon>
        <taxon>Gammaproteobacteria</taxon>
        <taxon>Lysobacterales</taxon>
        <taxon>Lysobacteraceae</taxon>
        <taxon>Aquimonas</taxon>
    </lineage>
</organism>
<dbReference type="PANTHER" id="PTHR10192">
    <property type="entry name" value="MOLYBDOPTERIN BIOSYNTHESIS PROTEIN"/>
    <property type="match status" value="1"/>
</dbReference>
<dbReference type="EC" id="2.10.1.1" evidence="1"/>
<keyword evidence="1" id="KW-0501">Molybdenum cofactor biosynthesis</keyword>
<dbReference type="Gene3D" id="3.40.980.10">
    <property type="entry name" value="MoaB/Mog-like domain"/>
    <property type="match status" value="1"/>
</dbReference>
<dbReference type="OrthoDB" id="9804758at2"/>
<dbReference type="UniPathway" id="UPA00344"/>
<dbReference type="Proteomes" id="UP000199603">
    <property type="component" value="Unassembled WGS sequence"/>
</dbReference>
<dbReference type="InterPro" id="IPR036425">
    <property type="entry name" value="MoaB/Mog-like_dom_sf"/>
</dbReference>
<evidence type="ECO:0000313" key="2">
    <source>
        <dbReference type="EMBL" id="SDD47805.1"/>
    </source>
</evidence>
<evidence type="ECO:0000256" key="1">
    <source>
        <dbReference type="RuleBase" id="RU365090"/>
    </source>
</evidence>